<dbReference type="InterPro" id="IPR016181">
    <property type="entry name" value="Acyl_CoA_acyltransferase"/>
</dbReference>
<dbReference type="Pfam" id="PF13302">
    <property type="entry name" value="Acetyltransf_3"/>
    <property type="match status" value="1"/>
</dbReference>
<reference evidence="2 3" key="1">
    <citation type="submission" date="2024-09" db="EMBL/GenBank/DDBJ databases">
        <title>Rethinking Asexuality: The Enigmatic Case of Functional Sexual Genes in Lepraria (Stereocaulaceae).</title>
        <authorList>
            <person name="Doellman M."/>
            <person name="Sun Y."/>
            <person name="Barcenas-Pena A."/>
            <person name="Lumbsch H.T."/>
            <person name="Grewe F."/>
        </authorList>
    </citation>
    <scope>NUCLEOTIDE SEQUENCE [LARGE SCALE GENOMIC DNA]</scope>
    <source>
        <strain evidence="2 3">Grewe 0041</strain>
    </source>
</reference>
<sequence length="203" mass="22181">MASLKASLPTFIYTNRLVLELFDYSEAHYICLLAAMNSPTAHANMGDYGIRTPAQFDALNSATRLSPSACEGRVPDTDVYYLLRLGQKTGPLMGAVSLAQRAASTPPDLGWCILEQFMGQGYEAEAGKELLRLAREELGVKEIITWPGTKNQRSNRVAQKIGFVEGGNVETNDGGLNVVYVLPGMKFDSGMALSLWGEEKTKR</sequence>
<dbReference type="SUPFAM" id="SSF55729">
    <property type="entry name" value="Acyl-CoA N-acyltransferases (Nat)"/>
    <property type="match status" value="1"/>
</dbReference>
<protein>
    <recommendedName>
        <fullName evidence="1">N-acetyltransferase domain-containing protein</fullName>
    </recommendedName>
</protein>
<dbReference type="Proteomes" id="UP001590951">
    <property type="component" value="Unassembled WGS sequence"/>
</dbReference>
<dbReference type="EMBL" id="JBHFEH010000002">
    <property type="protein sequence ID" value="KAL2058525.1"/>
    <property type="molecule type" value="Genomic_DNA"/>
</dbReference>
<keyword evidence="3" id="KW-1185">Reference proteome</keyword>
<dbReference type="Gene3D" id="3.40.630.30">
    <property type="match status" value="1"/>
</dbReference>
<proteinExistence type="predicted"/>
<dbReference type="InterPro" id="IPR051531">
    <property type="entry name" value="N-acetyltransferase"/>
</dbReference>
<dbReference type="PANTHER" id="PTHR43792:SF16">
    <property type="entry name" value="N-ACETYLTRANSFERASE DOMAIN-CONTAINING PROTEIN"/>
    <property type="match status" value="1"/>
</dbReference>
<evidence type="ECO:0000313" key="2">
    <source>
        <dbReference type="EMBL" id="KAL2058525.1"/>
    </source>
</evidence>
<organism evidence="2 3">
    <name type="scientific">Lepraria finkii</name>
    <dbReference type="NCBI Taxonomy" id="1340010"/>
    <lineage>
        <taxon>Eukaryota</taxon>
        <taxon>Fungi</taxon>
        <taxon>Dikarya</taxon>
        <taxon>Ascomycota</taxon>
        <taxon>Pezizomycotina</taxon>
        <taxon>Lecanoromycetes</taxon>
        <taxon>OSLEUM clade</taxon>
        <taxon>Lecanoromycetidae</taxon>
        <taxon>Lecanorales</taxon>
        <taxon>Lecanorineae</taxon>
        <taxon>Stereocaulaceae</taxon>
        <taxon>Lepraria</taxon>
    </lineage>
</organism>
<gene>
    <name evidence="2" type="ORF">ABVK25_001253</name>
</gene>
<comment type="caution">
    <text evidence="2">The sequence shown here is derived from an EMBL/GenBank/DDBJ whole genome shotgun (WGS) entry which is preliminary data.</text>
</comment>
<evidence type="ECO:0000313" key="3">
    <source>
        <dbReference type="Proteomes" id="UP001590951"/>
    </source>
</evidence>
<evidence type="ECO:0000259" key="1">
    <source>
        <dbReference type="Pfam" id="PF13302"/>
    </source>
</evidence>
<accession>A0ABR4BLB4</accession>
<dbReference type="InterPro" id="IPR000182">
    <property type="entry name" value="GNAT_dom"/>
</dbReference>
<feature type="domain" description="N-acetyltransferase" evidence="1">
    <location>
        <begin position="35"/>
        <end position="164"/>
    </location>
</feature>
<dbReference type="PANTHER" id="PTHR43792">
    <property type="entry name" value="GNAT FAMILY, PUTATIVE (AFU_ORTHOLOGUE AFUA_3G00765)-RELATED-RELATED"/>
    <property type="match status" value="1"/>
</dbReference>
<name>A0ABR4BLB4_9LECA</name>